<evidence type="ECO:0000256" key="5">
    <source>
        <dbReference type="ARBA" id="ARBA00023211"/>
    </source>
</evidence>
<dbReference type="Gene3D" id="3.40.350.10">
    <property type="entry name" value="Creatinase/prolidase N-terminal domain"/>
    <property type="match status" value="2"/>
</dbReference>
<dbReference type="CDD" id="cd01085">
    <property type="entry name" value="APP"/>
    <property type="match status" value="1"/>
</dbReference>
<feature type="domain" description="Peptidase M24 C-terminal" evidence="9">
    <location>
        <begin position="570"/>
        <end position="630"/>
    </location>
</feature>
<dbReference type="InterPro" id="IPR036005">
    <property type="entry name" value="Creatinase/aminopeptidase-like"/>
</dbReference>
<evidence type="ECO:0000313" key="11">
    <source>
        <dbReference type="Proteomes" id="UP000070544"/>
    </source>
</evidence>
<keyword evidence="4" id="KW-0378">Hydrolase</keyword>
<keyword evidence="10" id="KW-0031">Aminopeptidase</keyword>
<dbReference type="Pfam" id="PF16188">
    <property type="entry name" value="Peptidase_M24_C"/>
    <property type="match status" value="1"/>
</dbReference>
<name>A0A139AR36_GONPJ</name>
<dbReference type="InterPro" id="IPR001131">
    <property type="entry name" value="Peptidase_M24B_aminopep-P_CS"/>
</dbReference>
<evidence type="ECO:0000259" key="7">
    <source>
        <dbReference type="Pfam" id="PF00557"/>
    </source>
</evidence>
<dbReference type="OMA" id="AMAKFPP"/>
<gene>
    <name evidence="10" type="ORF">M427DRAFT_95568</name>
</gene>
<reference evidence="10 11" key="1">
    <citation type="journal article" date="2015" name="Genome Biol. Evol.">
        <title>Phylogenomic analyses indicate that early fungi evolved digesting cell walls of algal ancestors of land plants.</title>
        <authorList>
            <person name="Chang Y."/>
            <person name="Wang S."/>
            <person name="Sekimoto S."/>
            <person name="Aerts A.L."/>
            <person name="Choi C."/>
            <person name="Clum A."/>
            <person name="LaButti K.M."/>
            <person name="Lindquist E.A."/>
            <person name="Yee Ngan C."/>
            <person name="Ohm R.A."/>
            <person name="Salamov A.A."/>
            <person name="Grigoriev I.V."/>
            <person name="Spatafora J.W."/>
            <person name="Berbee M.L."/>
        </authorList>
    </citation>
    <scope>NUCLEOTIDE SEQUENCE [LARGE SCALE GENOMIC DNA]</scope>
    <source>
        <strain evidence="10 11">JEL478</strain>
    </source>
</reference>
<organism evidence="10 11">
    <name type="scientific">Gonapodya prolifera (strain JEL478)</name>
    <name type="common">Monoblepharis prolifera</name>
    <dbReference type="NCBI Taxonomy" id="1344416"/>
    <lineage>
        <taxon>Eukaryota</taxon>
        <taxon>Fungi</taxon>
        <taxon>Fungi incertae sedis</taxon>
        <taxon>Chytridiomycota</taxon>
        <taxon>Chytridiomycota incertae sedis</taxon>
        <taxon>Monoblepharidomycetes</taxon>
        <taxon>Monoblepharidales</taxon>
        <taxon>Gonapodyaceae</taxon>
        <taxon>Gonapodya</taxon>
    </lineage>
</organism>
<dbReference type="OrthoDB" id="9995434at2759"/>
<dbReference type="GO" id="GO:0046872">
    <property type="term" value="F:metal ion binding"/>
    <property type="evidence" value="ECO:0007669"/>
    <property type="project" value="UniProtKB-KW"/>
</dbReference>
<evidence type="ECO:0000256" key="3">
    <source>
        <dbReference type="ARBA" id="ARBA00022723"/>
    </source>
</evidence>
<evidence type="ECO:0000313" key="10">
    <source>
        <dbReference type="EMBL" id="KXS19196.1"/>
    </source>
</evidence>
<evidence type="ECO:0000256" key="1">
    <source>
        <dbReference type="ARBA" id="ARBA00001936"/>
    </source>
</evidence>
<dbReference type="FunFam" id="3.90.230.10:FF:000007">
    <property type="entry name" value="Xaa-Pro aminopeptidase P"/>
    <property type="match status" value="1"/>
</dbReference>
<proteinExistence type="inferred from homology"/>
<evidence type="ECO:0000259" key="8">
    <source>
        <dbReference type="Pfam" id="PF01321"/>
    </source>
</evidence>
<evidence type="ECO:0000259" key="9">
    <source>
        <dbReference type="Pfam" id="PF16188"/>
    </source>
</evidence>
<dbReference type="EMBL" id="KQ965739">
    <property type="protein sequence ID" value="KXS19196.1"/>
    <property type="molecule type" value="Genomic_DNA"/>
</dbReference>
<dbReference type="PROSITE" id="PS00491">
    <property type="entry name" value="PROLINE_PEPTIDASE"/>
    <property type="match status" value="1"/>
</dbReference>
<dbReference type="GO" id="GO:0070006">
    <property type="term" value="F:metalloaminopeptidase activity"/>
    <property type="evidence" value="ECO:0007669"/>
    <property type="project" value="InterPro"/>
</dbReference>
<keyword evidence="10" id="KW-0645">Protease</keyword>
<sequence>MPAAKGPQSGGDDVKRLLAAPVDTSLRLKHLRDVMKDNAVTAYIIPTEDPHQSEYIADCDKRRAWISGFTGSAGTAVVTASMALLWTDGRYFLQASQQLDANWTLMKSGLPEVLSKEEWLAKNLDTNSRIGFDPKLVSTSGVKALRDALREAEATTLEVVSFDENLVDKVWADRPPRPSEPVKVLGLNYTGATLCGKLSEEKIADMRAKMLEKGAAVLIVTALDEVAWLFNLRGADISYNPVFFSFALLTADDVYLYVDEQKLSSEVIAHLNHVTIRPYDSIYTDLVALGSKLAIKRKGPKVWMDGRSNFALRSSLGKDVKSRSPLTLAKAIKNPVELEGFRQCHLRDGAAVCNFLGWLEHELTSSKNTSLTEWEAAQVLEGYRRQQTDFVGLSFETISSTGSNAAIIHYSPEKDDCSVIDANQIYLLDSGGQYNDGTTDTTRTLHFGSPTAQEKDAFTRVLKGHIALDMTVFPKGTTGYVLDAIARRSLWQAGLDYRHGTGHGVGSYLNVHEGPHGIGTRITLNEVGMVAGMTITNEPGYYADGKFGIRIENLLLVRDANTANNFGDRGYLGFEHVTMVPIQTKLIDGSLLNSEERDWVNKYNVACWEKISPLLEKGSLGWLWLEREARVFNV</sequence>
<dbReference type="InterPro" id="IPR000994">
    <property type="entry name" value="Pept_M24"/>
</dbReference>
<protein>
    <submittedName>
        <fullName evidence="10">Creatinase/aminopeptidase</fullName>
    </submittedName>
</protein>
<dbReference type="Proteomes" id="UP000070544">
    <property type="component" value="Unassembled WGS sequence"/>
</dbReference>
<dbReference type="SUPFAM" id="SSF55920">
    <property type="entry name" value="Creatinase/aminopeptidase"/>
    <property type="match status" value="1"/>
</dbReference>
<keyword evidence="5" id="KW-0464">Manganese</keyword>
<dbReference type="FunFam" id="3.40.350.10:FF:000003">
    <property type="entry name" value="Xaa-pro aminopeptidase P"/>
    <property type="match status" value="1"/>
</dbReference>
<accession>A0A139AR36</accession>
<keyword evidence="11" id="KW-1185">Reference proteome</keyword>
<feature type="domain" description="Peptidase M24" evidence="7">
    <location>
        <begin position="340"/>
        <end position="558"/>
    </location>
</feature>
<dbReference type="InterPro" id="IPR000587">
    <property type="entry name" value="Creatinase_N"/>
</dbReference>
<dbReference type="Pfam" id="PF16189">
    <property type="entry name" value="Creatinase_N_2"/>
    <property type="match status" value="1"/>
</dbReference>
<dbReference type="InterPro" id="IPR029149">
    <property type="entry name" value="Creatin/AminoP/Spt16_N"/>
</dbReference>
<feature type="domain" description="Creatinase N-terminal" evidence="8">
    <location>
        <begin position="27"/>
        <end position="155"/>
    </location>
</feature>
<dbReference type="InterPro" id="IPR050422">
    <property type="entry name" value="X-Pro_aminopeptidase_P"/>
</dbReference>
<keyword evidence="3 6" id="KW-0479">Metal-binding</keyword>
<evidence type="ECO:0000256" key="4">
    <source>
        <dbReference type="ARBA" id="ARBA00022801"/>
    </source>
</evidence>
<dbReference type="Gene3D" id="3.90.230.10">
    <property type="entry name" value="Creatinase/methionine aminopeptidase superfamily"/>
    <property type="match status" value="1"/>
</dbReference>
<evidence type="ECO:0000256" key="6">
    <source>
        <dbReference type="RuleBase" id="RU000590"/>
    </source>
</evidence>
<evidence type="ECO:0000256" key="2">
    <source>
        <dbReference type="ARBA" id="ARBA00008766"/>
    </source>
</evidence>
<dbReference type="PANTHER" id="PTHR43763:SF6">
    <property type="entry name" value="XAA-PRO AMINOPEPTIDASE 1"/>
    <property type="match status" value="1"/>
</dbReference>
<comment type="similarity">
    <text evidence="2 6">Belongs to the peptidase M24B family.</text>
</comment>
<dbReference type="SUPFAM" id="SSF53092">
    <property type="entry name" value="Creatinase/prolidase N-terminal domain"/>
    <property type="match status" value="1"/>
</dbReference>
<dbReference type="InterPro" id="IPR032416">
    <property type="entry name" value="Peptidase_M24_C"/>
</dbReference>
<dbReference type="AlphaFoldDB" id="A0A139AR36"/>
<dbReference type="Pfam" id="PF01321">
    <property type="entry name" value="Creatinase_N"/>
    <property type="match status" value="1"/>
</dbReference>
<comment type="cofactor">
    <cofactor evidence="1">
        <name>Mn(2+)</name>
        <dbReference type="ChEBI" id="CHEBI:29035"/>
    </cofactor>
</comment>
<dbReference type="InterPro" id="IPR033740">
    <property type="entry name" value="Pept_M24B"/>
</dbReference>
<dbReference type="PANTHER" id="PTHR43763">
    <property type="entry name" value="XAA-PRO AMINOPEPTIDASE 1"/>
    <property type="match status" value="1"/>
</dbReference>
<dbReference type="Pfam" id="PF00557">
    <property type="entry name" value="Peptidase_M24"/>
    <property type="match status" value="1"/>
</dbReference>
<dbReference type="GO" id="GO:0005737">
    <property type="term" value="C:cytoplasm"/>
    <property type="evidence" value="ECO:0007669"/>
    <property type="project" value="UniProtKB-ARBA"/>
</dbReference>
<dbReference type="STRING" id="1344416.A0A139AR36"/>